<evidence type="ECO:0000256" key="1">
    <source>
        <dbReference type="ARBA" id="ARBA00007921"/>
    </source>
</evidence>
<dbReference type="GO" id="GO:0043024">
    <property type="term" value="F:ribosomal small subunit binding"/>
    <property type="evidence" value="ECO:0007669"/>
    <property type="project" value="TreeGrafter"/>
</dbReference>
<feature type="region of interest" description="G5" evidence="7">
    <location>
        <begin position="243"/>
        <end position="245"/>
    </location>
</feature>
<dbReference type="GO" id="GO:0005886">
    <property type="term" value="C:plasma membrane"/>
    <property type="evidence" value="ECO:0007669"/>
    <property type="project" value="UniProtKB-SubCell"/>
</dbReference>
<dbReference type="HOGENOM" id="CLU_038009_1_1_5"/>
<organism evidence="12 13">
    <name type="scientific">Azospirillum lipoferum (strain 4B)</name>
    <dbReference type="NCBI Taxonomy" id="862719"/>
    <lineage>
        <taxon>Bacteria</taxon>
        <taxon>Pseudomonadati</taxon>
        <taxon>Pseudomonadota</taxon>
        <taxon>Alphaproteobacteria</taxon>
        <taxon>Rhodospirillales</taxon>
        <taxon>Azospirillaceae</taxon>
        <taxon>Azospirillum</taxon>
    </lineage>
</organism>
<dbReference type="CDD" id="cd22534">
    <property type="entry name" value="KH-II_Era"/>
    <property type="match status" value="1"/>
</dbReference>
<gene>
    <name evidence="6 12" type="primary">era</name>
    <name evidence="12" type="ordered locus">AZOLI_1503</name>
</gene>
<dbReference type="AlphaFoldDB" id="G7Z561"/>
<dbReference type="GO" id="GO:0005829">
    <property type="term" value="C:cytosol"/>
    <property type="evidence" value="ECO:0007669"/>
    <property type="project" value="TreeGrafter"/>
</dbReference>
<dbReference type="FunFam" id="3.40.50.300:FF:001190">
    <property type="entry name" value="GTP-binding protein ERG"/>
    <property type="match status" value="1"/>
</dbReference>
<feature type="domain" description="KH type-2" evidence="10">
    <location>
        <begin position="295"/>
        <end position="372"/>
    </location>
</feature>
<dbReference type="Proteomes" id="UP000005667">
    <property type="component" value="Chromosome"/>
</dbReference>
<keyword evidence="6" id="KW-0690">Ribosome biogenesis</keyword>
<keyword evidence="5 6" id="KW-0342">GTP-binding</keyword>
<dbReference type="GO" id="GO:0000028">
    <property type="term" value="P:ribosomal small subunit assembly"/>
    <property type="evidence" value="ECO:0007669"/>
    <property type="project" value="TreeGrafter"/>
</dbReference>
<dbReference type="PROSITE" id="PS51713">
    <property type="entry name" value="G_ERA"/>
    <property type="match status" value="1"/>
</dbReference>
<feature type="region of interest" description="Disordered" evidence="9">
    <location>
        <begin position="1"/>
        <end position="91"/>
    </location>
</feature>
<feature type="region of interest" description="G1" evidence="7">
    <location>
        <begin position="104"/>
        <end position="111"/>
    </location>
</feature>
<dbReference type="HAMAP" id="MF_00367">
    <property type="entry name" value="GTPase_Era"/>
    <property type="match status" value="1"/>
</dbReference>
<evidence type="ECO:0000256" key="6">
    <source>
        <dbReference type="HAMAP-Rule" id="MF_00367"/>
    </source>
</evidence>
<dbReference type="SUPFAM" id="SSF54814">
    <property type="entry name" value="Prokaryotic type KH domain (KH-domain type II)"/>
    <property type="match status" value="1"/>
</dbReference>
<dbReference type="SUPFAM" id="SSF52540">
    <property type="entry name" value="P-loop containing nucleoside triphosphate hydrolases"/>
    <property type="match status" value="1"/>
</dbReference>
<keyword evidence="6" id="KW-1003">Cell membrane</keyword>
<name>G7Z561_AZOL4</name>
<dbReference type="NCBIfam" id="TIGR00231">
    <property type="entry name" value="small_GTP"/>
    <property type="match status" value="1"/>
</dbReference>
<evidence type="ECO:0000256" key="4">
    <source>
        <dbReference type="ARBA" id="ARBA00022884"/>
    </source>
</evidence>
<dbReference type="CDD" id="cd04163">
    <property type="entry name" value="Era"/>
    <property type="match status" value="1"/>
</dbReference>
<dbReference type="Pfam" id="PF07650">
    <property type="entry name" value="KH_2"/>
    <property type="match status" value="1"/>
</dbReference>
<evidence type="ECO:0000313" key="12">
    <source>
        <dbReference type="EMBL" id="CBS86803.1"/>
    </source>
</evidence>
<comment type="subunit">
    <text evidence="6">Monomer.</text>
</comment>
<dbReference type="NCBIfam" id="NF000908">
    <property type="entry name" value="PRK00089.1"/>
    <property type="match status" value="1"/>
</dbReference>
<keyword evidence="6" id="KW-0472">Membrane</keyword>
<dbReference type="Gene3D" id="3.30.300.20">
    <property type="match status" value="1"/>
</dbReference>
<dbReference type="GO" id="GO:0003924">
    <property type="term" value="F:GTPase activity"/>
    <property type="evidence" value="ECO:0007669"/>
    <property type="project" value="UniProtKB-UniRule"/>
</dbReference>
<dbReference type="InterPro" id="IPR004044">
    <property type="entry name" value="KH_dom_type_2"/>
</dbReference>
<keyword evidence="3 6" id="KW-0547">Nucleotide-binding</keyword>
<keyword evidence="6" id="KW-0699">rRNA-binding</keyword>
<dbReference type="PROSITE" id="PS50823">
    <property type="entry name" value="KH_TYPE_2"/>
    <property type="match status" value="1"/>
</dbReference>
<feature type="binding site" evidence="6">
    <location>
        <begin position="104"/>
        <end position="111"/>
    </location>
    <ligand>
        <name>GTP</name>
        <dbReference type="ChEBI" id="CHEBI:37565"/>
    </ligand>
</feature>
<dbReference type="GO" id="GO:0005525">
    <property type="term" value="F:GTP binding"/>
    <property type="evidence" value="ECO:0007669"/>
    <property type="project" value="UniProtKB-UniRule"/>
</dbReference>
<feature type="domain" description="Era-type G" evidence="11">
    <location>
        <begin position="96"/>
        <end position="264"/>
    </location>
</feature>
<evidence type="ECO:0000259" key="10">
    <source>
        <dbReference type="PROSITE" id="PS50823"/>
    </source>
</evidence>
<dbReference type="InterPro" id="IPR009019">
    <property type="entry name" value="KH_sf_prok-type"/>
</dbReference>
<keyword evidence="13" id="KW-1185">Reference proteome</keyword>
<dbReference type="InterPro" id="IPR027417">
    <property type="entry name" value="P-loop_NTPase"/>
</dbReference>
<comment type="function">
    <text evidence="6">An essential GTPase that binds both GDP and GTP, with rapid nucleotide exchange. Plays a role in 16S rRNA processing and 30S ribosomal subunit biogenesis and possibly also in cell cycle regulation and energy metabolism.</text>
</comment>
<dbReference type="NCBIfam" id="TIGR00436">
    <property type="entry name" value="era"/>
    <property type="match status" value="1"/>
</dbReference>
<sequence length="391" mass="43447">MTDGRDDIDKMQNETPGSEAMEPARESVAPESEKDDEALDHEDDAVAGEDAEEGDFEDDEYEDGDYEDDEDDDEDAPRGQPISVLPPLPTMPEHPRCGFIALVGAPNAGKSTLLNAMIGSKVSIVSPKVQTTRTRVLGITIQGDAQMIFVDTPGIFKPKRRLDRAMVAAAWQGAEDADVIGVLYDVSRRSIDEDTRSIVARLKEQGREAILILNKIDLVKRDVLLGIADAFRQEGIFSDIFMVSAFTEDGVADLKQFLADRLPEGPWHFPEDQISDMPMRLLAAEITREKLFLQLHQELPYSATVETEVWEEFEDGSVKISQVIFVQRESQKAIVLGKGGQRIKALGSAARGELQGMLERRVHLILFVKVREGWVDDPERYSAWGLDFGAS</sequence>
<evidence type="ECO:0000256" key="3">
    <source>
        <dbReference type="ARBA" id="ARBA00022741"/>
    </source>
</evidence>
<dbReference type="PANTHER" id="PTHR42698">
    <property type="entry name" value="GTPASE ERA"/>
    <property type="match status" value="1"/>
</dbReference>
<feature type="compositionally biased region" description="Basic and acidic residues" evidence="9">
    <location>
        <begin position="1"/>
        <end position="12"/>
    </location>
</feature>
<dbReference type="InterPro" id="IPR005225">
    <property type="entry name" value="Small_GTP-bd"/>
</dbReference>
<evidence type="ECO:0000256" key="2">
    <source>
        <dbReference type="ARBA" id="ARBA00020484"/>
    </source>
</evidence>
<keyword evidence="6" id="KW-0997">Cell inner membrane</keyword>
<dbReference type="InterPro" id="IPR005662">
    <property type="entry name" value="GTPase_Era-like"/>
</dbReference>
<dbReference type="Gene3D" id="3.40.50.300">
    <property type="entry name" value="P-loop containing nucleotide triphosphate hydrolases"/>
    <property type="match status" value="1"/>
</dbReference>
<feature type="region of interest" description="G4" evidence="7">
    <location>
        <begin position="214"/>
        <end position="217"/>
    </location>
</feature>
<protein>
    <recommendedName>
        <fullName evidence="2 6">GTPase Era</fullName>
    </recommendedName>
</protein>
<dbReference type="InterPro" id="IPR030388">
    <property type="entry name" value="G_ERA_dom"/>
</dbReference>
<evidence type="ECO:0000259" key="11">
    <source>
        <dbReference type="PROSITE" id="PS51713"/>
    </source>
</evidence>
<dbReference type="STRING" id="862719.AZOLI_1503"/>
<dbReference type="InterPro" id="IPR015946">
    <property type="entry name" value="KH_dom-like_a/b"/>
</dbReference>
<keyword evidence="6" id="KW-0963">Cytoplasm</keyword>
<evidence type="ECO:0000256" key="5">
    <source>
        <dbReference type="ARBA" id="ARBA00023134"/>
    </source>
</evidence>
<dbReference type="KEGG" id="ali:AZOLI_1503"/>
<reference evidence="13" key="1">
    <citation type="journal article" date="2011" name="PLoS Genet.">
        <title>Azospirillum genomes reveal transition of bacteria from aquatic to terrestrial environments.</title>
        <authorList>
            <person name="Wisniewski-Dye F."/>
            <person name="Borziak K."/>
            <person name="Khalsa-Moyers G."/>
            <person name="Alexandre G."/>
            <person name="Sukharnikov L.O."/>
            <person name="Wuichet K."/>
            <person name="Hurst G.B."/>
            <person name="McDonald W.H."/>
            <person name="Robertson J.S."/>
            <person name="Barbe V."/>
            <person name="Calteau A."/>
            <person name="Rouy Z."/>
            <person name="Mangenot S."/>
            <person name="Prigent-Combaret C."/>
            <person name="Normand P."/>
            <person name="Boyer M."/>
            <person name="Siguier P."/>
            <person name="Dessaux Y."/>
            <person name="Elmerich C."/>
            <person name="Condemine G."/>
            <person name="Krishnen G."/>
            <person name="Kennedy I."/>
            <person name="Paterson A.H."/>
            <person name="Gonzalez V."/>
            <person name="Mavingui P."/>
            <person name="Zhulin I.B."/>
        </authorList>
    </citation>
    <scope>NUCLEOTIDE SEQUENCE [LARGE SCALE GENOMIC DNA]</scope>
    <source>
        <strain evidence="13">4B</strain>
    </source>
</reference>
<evidence type="ECO:0000313" key="13">
    <source>
        <dbReference type="Proteomes" id="UP000005667"/>
    </source>
</evidence>
<proteinExistence type="inferred from homology"/>
<evidence type="ECO:0000256" key="9">
    <source>
        <dbReference type="SAM" id="MobiDB-lite"/>
    </source>
</evidence>
<dbReference type="InterPro" id="IPR006073">
    <property type="entry name" value="GTP-bd"/>
</dbReference>
<evidence type="ECO:0000256" key="8">
    <source>
        <dbReference type="RuleBase" id="RU003761"/>
    </source>
</evidence>
<accession>G7Z561</accession>
<dbReference type="EMBL" id="FQ311868">
    <property type="protein sequence ID" value="CBS86803.1"/>
    <property type="molecule type" value="Genomic_DNA"/>
</dbReference>
<dbReference type="PANTHER" id="PTHR42698:SF1">
    <property type="entry name" value="GTPASE ERA, MITOCHONDRIAL"/>
    <property type="match status" value="1"/>
</dbReference>
<feature type="region of interest" description="G3" evidence="7">
    <location>
        <begin position="151"/>
        <end position="154"/>
    </location>
</feature>
<feature type="compositionally biased region" description="Acidic residues" evidence="9">
    <location>
        <begin position="33"/>
        <end position="75"/>
    </location>
</feature>
<keyword evidence="4 6" id="KW-0694">RNA-binding</keyword>
<feature type="binding site" evidence="6">
    <location>
        <begin position="151"/>
        <end position="155"/>
    </location>
    <ligand>
        <name>GTP</name>
        <dbReference type="ChEBI" id="CHEBI:37565"/>
    </ligand>
</feature>
<evidence type="ECO:0000256" key="7">
    <source>
        <dbReference type="PROSITE-ProRule" id="PRU01050"/>
    </source>
</evidence>
<dbReference type="GO" id="GO:0070181">
    <property type="term" value="F:small ribosomal subunit rRNA binding"/>
    <property type="evidence" value="ECO:0007669"/>
    <property type="project" value="UniProtKB-UniRule"/>
</dbReference>
<comment type="similarity">
    <text evidence="1 6 7 8">Belongs to the TRAFAC class TrmE-Era-EngA-EngB-Septin-like GTPase superfamily. Era GTPase family.</text>
</comment>
<feature type="region of interest" description="G2" evidence="7">
    <location>
        <begin position="130"/>
        <end position="134"/>
    </location>
</feature>
<comment type="subcellular location">
    <subcellularLocation>
        <location evidence="6">Cytoplasm</location>
    </subcellularLocation>
    <subcellularLocation>
        <location evidence="6">Cell inner membrane</location>
        <topology evidence="6">Peripheral membrane protein</topology>
    </subcellularLocation>
</comment>
<dbReference type="Pfam" id="PF01926">
    <property type="entry name" value="MMR_HSR1"/>
    <property type="match status" value="1"/>
</dbReference>
<feature type="binding site" evidence="6">
    <location>
        <begin position="214"/>
        <end position="217"/>
    </location>
    <ligand>
        <name>GTP</name>
        <dbReference type="ChEBI" id="CHEBI:37565"/>
    </ligand>
</feature>